<dbReference type="Proteomes" id="UP000789396">
    <property type="component" value="Unassembled WGS sequence"/>
</dbReference>
<keyword evidence="4" id="KW-1185">Reference proteome</keyword>
<dbReference type="OrthoDB" id="544350at2759"/>
<feature type="domain" description="Protein kinase" evidence="2">
    <location>
        <begin position="75"/>
        <end position="354"/>
    </location>
</feature>
<feature type="compositionally biased region" description="Low complexity" evidence="1">
    <location>
        <begin position="485"/>
        <end position="497"/>
    </location>
</feature>
<dbReference type="InterPro" id="IPR000719">
    <property type="entry name" value="Prot_kinase_dom"/>
</dbReference>
<organism evidence="3 4">
    <name type="scientific">Racocetra fulgida</name>
    <dbReference type="NCBI Taxonomy" id="60492"/>
    <lineage>
        <taxon>Eukaryota</taxon>
        <taxon>Fungi</taxon>
        <taxon>Fungi incertae sedis</taxon>
        <taxon>Mucoromycota</taxon>
        <taxon>Glomeromycotina</taxon>
        <taxon>Glomeromycetes</taxon>
        <taxon>Diversisporales</taxon>
        <taxon>Gigasporaceae</taxon>
        <taxon>Racocetra</taxon>
    </lineage>
</organism>
<dbReference type="PROSITE" id="PS50011">
    <property type="entry name" value="PROTEIN_KINASE_DOM"/>
    <property type="match status" value="1"/>
</dbReference>
<gene>
    <name evidence="3" type="ORF">RFULGI_LOCUS3557</name>
</gene>
<protein>
    <submittedName>
        <fullName evidence="3">1399_t:CDS:1</fullName>
    </submittedName>
</protein>
<dbReference type="CDD" id="cd00180">
    <property type="entry name" value="PKc"/>
    <property type="match status" value="1"/>
</dbReference>
<dbReference type="PANTHER" id="PTHR24345">
    <property type="entry name" value="SERINE/THREONINE-PROTEIN KINASE PLK"/>
    <property type="match status" value="1"/>
</dbReference>
<dbReference type="SUPFAM" id="SSF56112">
    <property type="entry name" value="Protein kinase-like (PK-like)"/>
    <property type="match status" value="1"/>
</dbReference>
<proteinExistence type="predicted"/>
<dbReference type="InterPro" id="IPR011009">
    <property type="entry name" value="Kinase-like_dom_sf"/>
</dbReference>
<feature type="region of interest" description="Disordered" evidence="1">
    <location>
        <begin position="101"/>
        <end position="123"/>
    </location>
</feature>
<accession>A0A9N9ACY0</accession>
<dbReference type="EMBL" id="CAJVPZ010003145">
    <property type="protein sequence ID" value="CAG8525605.1"/>
    <property type="molecule type" value="Genomic_DNA"/>
</dbReference>
<dbReference type="GO" id="GO:0004672">
    <property type="term" value="F:protein kinase activity"/>
    <property type="evidence" value="ECO:0007669"/>
    <property type="project" value="InterPro"/>
</dbReference>
<name>A0A9N9ACY0_9GLOM</name>
<evidence type="ECO:0000313" key="4">
    <source>
        <dbReference type="Proteomes" id="UP000789396"/>
    </source>
</evidence>
<dbReference type="Pfam" id="PF07714">
    <property type="entry name" value="PK_Tyr_Ser-Thr"/>
    <property type="match status" value="1"/>
</dbReference>
<evidence type="ECO:0000259" key="2">
    <source>
        <dbReference type="PROSITE" id="PS50011"/>
    </source>
</evidence>
<feature type="non-terminal residue" evidence="3">
    <location>
        <position position="521"/>
    </location>
</feature>
<evidence type="ECO:0000256" key="1">
    <source>
        <dbReference type="SAM" id="MobiDB-lite"/>
    </source>
</evidence>
<reference evidence="3" key="1">
    <citation type="submission" date="2021-06" db="EMBL/GenBank/DDBJ databases">
        <authorList>
            <person name="Kallberg Y."/>
            <person name="Tangrot J."/>
            <person name="Rosling A."/>
        </authorList>
    </citation>
    <scope>NUCLEOTIDE SEQUENCE</scope>
    <source>
        <strain evidence="3">IN212</strain>
    </source>
</reference>
<dbReference type="InterPro" id="IPR001245">
    <property type="entry name" value="Ser-Thr/Tyr_kinase_cat_dom"/>
</dbReference>
<feature type="region of interest" description="Disordered" evidence="1">
    <location>
        <begin position="485"/>
        <end position="521"/>
    </location>
</feature>
<dbReference type="GO" id="GO:0005524">
    <property type="term" value="F:ATP binding"/>
    <property type="evidence" value="ECO:0007669"/>
    <property type="project" value="InterPro"/>
</dbReference>
<dbReference type="GO" id="GO:0005634">
    <property type="term" value="C:nucleus"/>
    <property type="evidence" value="ECO:0007669"/>
    <property type="project" value="TreeGrafter"/>
</dbReference>
<feature type="compositionally biased region" description="Pro residues" evidence="1">
    <location>
        <begin position="511"/>
        <end position="521"/>
    </location>
</feature>
<comment type="caution">
    <text evidence="3">The sequence shown here is derived from an EMBL/GenBank/DDBJ whole genome shotgun (WGS) entry which is preliminary data.</text>
</comment>
<dbReference type="AlphaFoldDB" id="A0A9N9ACY0"/>
<sequence>MSTSQFSTSEFGTCPKCSSPRFYYNWCRQCEFYAYQSLYPKWTCQNQEIDLVIKSIQANAGSIFSFIEYIPYERFQNIKYIGKGGFSTVWEAEWIDGPRDGPPAFEHKDEAQDTQMPKWKRSGPRKVTLKSLMASQNVKSPFFEETQEFIVVFQNCPQYDLQTYLSHLPYTTLPQSHKLISQIVSGLKEIHKSGLIHRNLHSGNILIDENGDAYIGDTGLPFIERPHDKELQKEIVKNNLRPIMIEDMPPEYKELISSCLDSDPLNRPSIENIEKILNEMIFNEAGFEIGIKGNGEIRRVLYQERQRIMPHRKAKYVSKLIPFLNKKKTDAHEIKPVPLRNGAQNNLVTSNDFMNKLDSGIVEAKRDSGIVAAKRDSQVIPQVYPHVNPHTSPHSSPQRSSLIPNVFENKQCSVVIVNSKENNPRESRVFTMGKNSGMYYDGFKESMEWSNPKTDHIAQKLQTAAAYRRISTAAYSAAISYPESQFSGNQGNQSQSQYIAPHPNTGYGAPSPTPPPQYSGS</sequence>
<evidence type="ECO:0000313" key="3">
    <source>
        <dbReference type="EMBL" id="CAG8525605.1"/>
    </source>
</evidence>
<dbReference type="Gene3D" id="1.10.510.10">
    <property type="entry name" value="Transferase(Phosphotransferase) domain 1"/>
    <property type="match status" value="2"/>
</dbReference>